<evidence type="ECO:0000256" key="3">
    <source>
        <dbReference type="SAM" id="SignalP"/>
    </source>
</evidence>
<dbReference type="EMBL" id="JAWJZB010000008">
    <property type="protein sequence ID" value="MDV5088688.1"/>
    <property type="molecule type" value="Genomic_DNA"/>
</dbReference>
<comment type="similarity">
    <text evidence="1">Belongs to the Skp family.</text>
</comment>
<feature type="chain" id="PRO_5045961354" evidence="3">
    <location>
        <begin position="24"/>
        <end position="156"/>
    </location>
</feature>
<accession>A0ABU3Z9U2</accession>
<evidence type="ECO:0000256" key="1">
    <source>
        <dbReference type="ARBA" id="ARBA00009091"/>
    </source>
</evidence>
<dbReference type="PANTHER" id="PTHR35089">
    <property type="entry name" value="CHAPERONE PROTEIN SKP"/>
    <property type="match status" value="1"/>
</dbReference>
<reference evidence="4 5" key="1">
    <citation type="submission" date="2023-10" db="EMBL/GenBank/DDBJ databases">
        <title>Veillonella sp. nov., isolated from a pig farm feces dump.</title>
        <authorList>
            <person name="Chang Y.-H."/>
        </authorList>
    </citation>
    <scope>NUCLEOTIDE SEQUENCE [LARGE SCALE GENOMIC DNA]</scope>
    <source>
        <strain evidence="4 5">YH-vei2233</strain>
    </source>
</reference>
<sequence length="156" mass="16671">MNKKMMRTIAISMMLVTSVGFLAGCGSTQQVGYVDVAKIASDTTKGQEIDKNLQAKNQELMQKLQQVAAAGDEAATAQVQQASEQEFYNYRVAQNKEFKTAVENATAEIAKEKKLDVVFQKAAVVNGGVDVTDDVINKLGKAATTSTDTATTAATK</sequence>
<dbReference type="Pfam" id="PF03938">
    <property type="entry name" value="OmpH"/>
    <property type="match status" value="1"/>
</dbReference>
<evidence type="ECO:0000313" key="5">
    <source>
        <dbReference type="Proteomes" id="UP001272515"/>
    </source>
</evidence>
<dbReference type="Proteomes" id="UP001272515">
    <property type="component" value="Unassembled WGS sequence"/>
</dbReference>
<dbReference type="SMART" id="SM00935">
    <property type="entry name" value="OmpH"/>
    <property type="match status" value="1"/>
</dbReference>
<comment type="caution">
    <text evidence="4">The sequence shown here is derived from an EMBL/GenBank/DDBJ whole genome shotgun (WGS) entry which is preliminary data.</text>
</comment>
<dbReference type="Gene3D" id="3.30.910.20">
    <property type="entry name" value="Skp domain"/>
    <property type="match status" value="1"/>
</dbReference>
<feature type="signal peptide" evidence="3">
    <location>
        <begin position="1"/>
        <end position="23"/>
    </location>
</feature>
<evidence type="ECO:0000313" key="4">
    <source>
        <dbReference type="EMBL" id="MDV5088688.1"/>
    </source>
</evidence>
<organism evidence="4 5">
    <name type="scientific">Veillonella absiana</name>
    <dbReference type="NCBI Taxonomy" id="3079305"/>
    <lineage>
        <taxon>Bacteria</taxon>
        <taxon>Bacillati</taxon>
        <taxon>Bacillota</taxon>
        <taxon>Negativicutes</taxon>
        <taxon>Veillonellales</taxon>
        <taxon>Veillonellaceae</taxon>
        <taxon>Veillonella</taxon>
    </lineage>
</organism>
<dbReference type="RefSeq" id="WP_295190061.1">
    <property type="nucleotide sequence ID" value="NZ_JAWJZA010000007.1"/>
</dbReference>
<proteinExistence type="inferred from homology"/>
<evidence type="ECO:0000256" key="2">
    <source>
        <dbReference type="ARBA" id="ARBA00022729"/>
    </source>
</evidence>
<name>A0ABU3Z9U2_9FIRM</name>
<gene>
    <name evidence="4" type="ORF">RVY80_07525</name>
</gene>
<protein>
    <submittedName>
        <fullName evidence="4">OmpH family outer membrane protein</fullName>
    </submittedName>
</protein>
<dbReference type="InterPro" id="IPR024930">
    <property type="entry name" value="Skp_dom_sf"/>
</dbReference>
<dbReference type="InterPro" id="IPR005632">
    <property type="entry name" value="Chaperone_Skp"/>
</dbReference>
<keyword evidence="2 3" id="KW-0732">Signal</keyword>
<dbReference type="PANTHER" id="PTHR35089:SF1">
    <property type="entry name" value="CHAPERONE PROTEIN SKP"/>
    <property type="match status" value="1"/>
</dbReference>
<dbReference type="SUPFAM" id="SSF111384">
    <property type="entry name" value="OmpH-like"/>
    <property type="match status" value="1"/>
</dbReference>
<keyword evidence="5" id="KW-1185">Reference proteome</keyword>
<dbReference type="PROSITE" id="PS51257">
    <property type="entry name" value="PROKAR_LIPOPROTEIN"/>
    <property type="match status" value="1"/>
</dbReference>